<protein>
    <submittedName>
        <fullName evidence="2">Uncharacterized protein</fullName>
    </submittedName>
</protein>
<keyword evidence="1" id="KW-0812">Transmembrane</keyword>
<dbReference type="EMBL" id="UGTF01000002">
    <property type="protein sequence ID" value="SUB88456.1"/>
    <property type="molecule type" value="Genomic_DNA"/>
</dbReference>
<organism evidence="2 3">
    <name type="scientific">Porphyromonas macacae</name>
    <dbReference type="NCBI Taxonomy" id="28115"/>
    <lineage>
        <taxon>Bacteria</taxon>
        <taxon>Pseudomonadati</taxon>
        <taxon>Bacteroidota</taxon>
        <taxon>Bacteroidia</taxon>
        <taxon>Bacteroidales</taxon>
        <taxon>Porphyromonadaceae</taxon>
        <taxon>Porphyromonas</taxon>
    </lineage>
</organism>
<name>A0A379E714_9PORP</name>
<gene>
    <name evidence="2" type="ORF">NCTC11632_00525</name>
</gene>
<feature type="transmembrane region" description="Helical" evidence="1">
    <location>
        <begin position="36"/>
        <end position="53"/>
    </location>
</feature>
<dbReference type="RefSeq" id="WP_025004854.1">
    <property type="nucleotide sequence ID" value="NZ_JBGYTE010000014.1"/>
</dbReference>
<dbReference type="AlphaFoldDB" id="A0A379E714"/>
<dbReference type="OrthoDB" id="1087665at2"/>
<evidence type="ECO:0000313" key="2">
    <source>
        <dbReference type="EMBL" id="SUB88456.1"/>
    </source>
</evidence>
<keyword evidence="1" id="KW-0472">Membrane</keyword>
<reference evidence="2 3" key="1">
    <citation type="submission" date="2018-06" db="EMBL/GenBank/DDBJ databases">
        <authorList>
            <consortium name="Pathogen Informatics"/>
            <person name="Doyle S."/>
        </authorList>
    </citation>
    <scope>NUCLEOTIDE SEQUENCE [LARGE SCALE GENOMIC DNA]</scope>
    <source>
        <strain evidence="2 3">NCTC11632</strain>
    </source>
</reference>
<evidence type="ECO:0000313" key="3">
    <source>
        <dbReference type="Proteomes" id="UP000254156"/>
    </source>
</evidence>
<feature type="transmembrane region" description="Helical" evidence="1">
    <location>
        <begin position="89"/>
        <end position="106"/>
    </location>
</feature>
<evidence type="ECO:0000256" key="1">
    <source>
        <dbReference type="SAM" id="Phobius"/>
    </source>
</evidence>
<keyword evidence="1" id="KW-1133">Transmembrane helix</keyword>
<accession>A0A379E714</accession>
<dbReference type="Proteomes" id="UP000254156">
    <property type="component" value="Unassembled WGS sequence"/>
</dbReference>
<feature type="transmembrane region" description="Helical" evidence="1">
    <location>
        <begin position="65"/>
        <end position="83"/>
    </location>
</feature>
<sequence length="128" mass="14219">MKTFYLISILATVLLGILHSLVTFKVYMPFTIEAYWFFSAGLILIFSGIANYMNYRTETSLSFRCVLVINVLLAVFTVFLASFAAKPTIITALAISGILLVSSVLHRRIIKKNGDLLSSQIKKTGNYG</sequence>
<proteinExistence type="predicted"/>